<evidence type="ECO:0000313" key="1">
    <source>
        <dbReference type="EMBL" id="RDB17792.1"/>
    </source>
</evidence>
<protein>
    <submittedName>
        <fullName evidence="1">Uncharacterized protein</fullName>
    </submittedName>
</protein>
<gene>
    <name evidence="1" type="ORF">Hypma_000951</name>
</gene>
<keyword evidence="2" id="KW-1185">Reference proteome</keyword>
<proteinExistence type="predicted"/>
<dbReference type="EMBL" id="LUEZ02000107">
    <property type="protein sequence ID" value="RDB17792.1"/>
    <property type="molecule type" value="Genomic_DNA"/>
</dbReference>
<accession>A0A369J8X6</accession>
<sequence length="170" mass="18345">MLSSFESMIRIFASLDEGATHYSRGILMISRTAITVIEFLLLTSNSAPPTKVLSTPHSNNFIFHNEGKLRRECLPRDFSHQFSQFSTAIVASAIMFASFVAAAPEAAVAAEVAATAFGKRVWLVPLPSAAAMVFKASSCVKGHVYECNPSGATCDYGIRNSCVQCDKLVC</sequence>
<evidence type="ECO:0000313" key="2">
    <source>
        <dbReference type="Proteomes" id="UP000076154"/>
    </source>
</evidence>
<dbReference type="AlphaFoldDB" id="A0A369J8X6"/>
<dbReference type="InParanoid" id="A0A369J8X6"/>
<name>A0A369J8X6_HYPMA</name>
<organism evidence="1 2">
    <name type="scientific">Hypsizygus marmoreus</name>
    <name type="common">White beech mushroom</name>
    <name type="synonym">Agaricus marmoreus</name>
    <dbReference type="NCBI Taxonomy" id="39966"/>
    <lineage>
        <taxon>Eukaryota</taxon>
        <taxon>Fungi</taxon>
        <taxon>Dikarya</taxon>
        <taxon>Basidiomycota</taxon>
        <taxon>Agaricomycotina</taxon>
        <taxon>Agaricomycetes</taxon>
        <taxon>Agaricomycetidae</taxon>
        <taxon>Agaricales</taxon>
        <taxon>Tricholomatineae</taxon>
        <taxon>Lyophyllaceae</taxon>
        <taxon>Hypsizygus</taxon>
    </lineage>
</organism>
<reference evidence="1" key="1">
    <citation type="submission" date="2018-04" db="EMBL/GenBank/DDBJ databases">
        <title>Whole genome sequencing of Hypsizygus marmoreus.</title>
        <authorList>
            <person name="Choi I.-G."/>
            <person name="Min B."/>
            <person name="Kim J.-G."/>
            <person name="Kim S."/>
            <person name="Oh Y.-L."/>
            <person name="Kong W.-S."/>
            <person name="Park H."/>
            <person name="Jeong J."/>
            <person name="Song E.-S."/>
        </authorList>
    </citation>
    <scope>NUCLEOTIDE SEQUENCE [LARGE SCALE GENOMIC DNA]</scope>
    <source>
        <strain evidence="1">51987-8</strain>
    </source>
</reference>
<dbReference type="OrthoDB" id="2443686at2759"/>
<comment type="caution">
    <text evidence="1">The sequence shown here is derived from an EMBL/GenBank/DDBJ whole genome shotgun (WGS) entry which is preliminary data.</text>
</comment>
<dbReference type="Proteomes" id="UP000076154">
    <property type="component" value="Unassembled WGS sequence"/>
</dbReference>